<name>A0A5J6JDZ1_STRVI</name>
<dbReference type="PANTHER" id="PTHR36503:SF1">
    <property type="entry name" value="BLR2520 PROTEIN"/>
    <property type="match status" value="1"/>
</dbReference>
<dbReference type="EMBL" id="CP023692">
    <property type="protein sequence ID" value="QEV49080.1"/>
    <property type="molecule type" value="Genomic_DNA"/>
</dbReference>
<sequence length="152" mass="15873">MEQRITLVTLGVRDLSRARRFYEALGWRGQEVERTVFFQAGGLALVLWDRDLLAADCGLPPGRADGPPDGGGFGGIALAHNVRSRAEVDELLASVEAAGGTVTKPAAVNAIGFYSSAFTDPDGHAWEVAHNPGFPLAADGSLTLPDFGAAPG</sequence>
<accession>A0A5J6JDZ1</accession>
<dbReference type="KEGG" id="svn:CP980_31975"/>
<dbReference type="Proteomes" id="UP000325563">
    <property type="component" value="Chromosome"/>
</dbReference>
<gene>
    <name evidence="2" type="ORF">CP980_31975</name>
</gene>
<dbReference type="Pfam" id="PF00903">
    <property type="entry name" value="Glyoxalase"/>
    <property type="match status" value="1"/>
</dbReference>
<dbReference type="SUPFAM" id="SSF54593">
    <property type="entry name" value="Glyoxalase/Bleomycin resistance protein/Dihydroxybiphenyl dioxygenase"/>
    <property type="match status" value="1"/>
</dbReference>
<reference evidence="2 3" key="1">
    <citation type="submission" date="2017-09" db="EMBL/GenBank/DDBJ databases">
        <authorList>
            <person name="Lee N."/>
            <person name="Cho B.-K."/>
        </authorList>
    </citation>
    <scope>NUCLEOTIDE SEQUENCE [LARGE SCALE GENOMIC DNA]</scope>
    <source>
        <strain evidence="2 3">ATCC 27476</strain>
    </source>
</reference>
<dbReference type="InterPro" id="IPR037523">
    <property type="entry name" value="VOC_core"/>
</dbReference>
<dbReference type="AlphaFoldDB" id="A0A5J6JDZ1"/>
<proteinExistence type="predicted"/>
<dbReference type="Gene3D" id="3.10.180.10">
    <property type="entry name" value="2,3-Dihydroxybiphenyl 1,2-Dioxygenase, domain 1"/>
    <property type="match status" value="1"/>
</dbReference>
<organism evidence="2 3">
    <name type="scientific">Streptomyces vinaceus</name>
    <dbReference type="NCBI Taxonomy" id="1960"/>
    <lineage>
        <taxon>Bacteria</taxon>
        <taxon>Bacillati</taxon>
        <taxon>Actinomycetota</taxon>
        <taxon>Actinomycetes</taxon>
        <taxon>Kitasatosporales</taxon>
        <taxon>Streptomycetaceae</taxon>
        <taxon>Streptomyces</taxon>
    </lineage>
</organism>
<feature type="domain" description="VOC" evidence="1">
    <location>
        <begin position="4"/>
        <end position="131"/>
    </location>
</feature>
<dbReference type="RefSeq" id="WP_132761494.1">
    <property type="nucleotide sequence ID" value="NZ_BNBW01000024.1"/>
</dbReference>
<dbReference type="PANTHER" id="PTHR36503">
    <property type="entry name" value="BLR2520 PROTEIN"/>
    <property type="match status" value="1"/>
</dbReference>
<evidence type="ECO:0000313" key="3">
    <source>
        <dbReference type="Proteomes" id="UP000325563"/>
    </source>
</evidence>
<evidence type="ECO:0000259" key="1">
    <source>
        <dbReference type="PROSITE" id="PS51819"/>
    </source>
</evidence>
<dbReference type="GeneID" id="95615159"/>
<dbReference type="InterPro" id="IPR004360">
    <property type="entry name" value="Glyas_Fos-R_dOase_dom"/>
</dbReference>
<protein>
    <submittedName>
        <fullName evidence="2">VOC family protein</fullName>
    </submittedName>
</protein>
<dbReference type="InterPro" id="IPR029068">
    <property type="entry name" value="Glyas_Bleomycin-R_OHBP_Dase"/>
</dbReference>
<evidence type="ECO:0000313" key="2">
    <source>
        <dbReference type="EMBL" id="QEV49080.1"/>
    </source>
</evidence>
<dbReference type="PROSITE" id="PS51819">
    <property type="entry name" value="VOC"/>
    <property type="match status" value="1"/>
</dbReference>
<keyword evidence="3" id="KW-1185">Reference proteome</keyword>